<dbReference type="AlphaFoldDB" id="A0AAV9HET6"/>
<protein>
    <submittedName>
        <fullName evidence="3">Alpha/beta-hydrolase</fullName>
    </submittedName>
</protein>
<dbReference type="Proteomes" id="UP001321749">
    <property type="component" value="Unassembled WGS sequence"/>
</dbReference>
<name>A0AAV9HET6_9PEZI</name>
<evidence type="ECO:0000313" key="4">
    <source>
        <dbReference type="Proteomes" id="UP001321749"/>
    </source>
</evidence>
<dbReference type="Gene3D" id="3.40.50.1820">
    <property type="entry name" value="alpha/beta hydrolase"/>
    <property type="match status" value="1"/>
</dbReference>
<proteinExistence type="predicted"/>
<dbReference type="GO" id="GO:0016787">
    <property type="term" value="F:hydrolase activity"/>
    <property type="evidence" value="ECO:0007669"/>
    <property type="project" value="InterPro"/>
</dbReference>
<feature type="domain" description="Dienelactone hydrolase" evidence="2">
    <location>
        <begin position="63"/>
        <end position="263"/>
    </location>
</feature>
<dbReference type="Pfam" id="PF01738">
    <property type="entry name" value="DLH"/>
    <property type="match status" value="1"/>
</dbReference>
<feature type="chain" id="PRO_5043709676" evidence="1">
    <location>
        <begin position="24"/>
        <end position="270"/>
    </location>
</feature>
<reference evidence="3" key="2">
    <citation type="submission" date="2023-06" db="EMBL/GenBank/DDBJ databases">
        <authorList>
            <consortium name="Lawrence Berkeley National Laboratory"/>
            <person name="Mondo S.J."/>
            <person name="Hensen N."/>
            <person name="Bonometti L."/>
            <person name="Westerberg I."/>
            <person name="Brannstrom I.O."/>
            <person name="Guillou S."/>
            <person name="Cros-Aarteil S."/>
            <person name="Calhoun S."/>
            <person name="Haridas S."/>
            <person name="Kuo A."/>
            <person name="Pangilinan J."/>
            <person name="Riley R."/>
            <person name="Labutti K."/>
            <person name="Andreopoulos B."/>
            <person name="Lipzen A."/>
            <person name="Chen C."/>
            <person name="Yanf M."/>
            <person name="Daum C."/>
            <person name="Ng V."/>
            <person name="Clum A."/>
            <person name="Steindorff A."/>
            <person name="Ohm R."/>
            <person name="Martin F."/>
            <person name="Silar P."/>
            <person name="Natvig D."/>
            <person name="Lalanne C."/>
            <person name="Gautier V."/>
            <person name="Ament-Velasquez S.L."/>
            <person name="Kruys A."/>
            <person name="Hutchinson M.I."/>
            <person name="Powell A.J."/>
            <person name="Barry K."/>
            <person name="Miller A.N."/>
            <person name="Grigoriev I.V."/>
            <person name="Debuchy R."/>
            <person name="Gladieux P."/>
            <person name="Thoren M.H."/>
            <person name="Johannesson H."/>
        </authorList>
    </citation>
    <scope>NUCLEOTIDE SEQUENCE</scope>
    <source>
        <strain evidence="3">PSN324</strain>
    </source>
</reference>
<feature type="signal peptide" evidence="1">
    <location>
        <begin position="1"/>
        <end position="23"/>
    </location>
</feature>
<dbReference type="EMBL" id="MU865064">
    <property type="protein sequence ID" value="KAK4458580.1"/>
    <property type="molecule type" value="Genomic_DNA"/>
</dbReference>
<comment type="caution">
    <text evidence="3">The sequence shown here is derived from an EMBL/GenBank/DDBJ whole genome shotgun (WGS) entry which is preliminary data.</text>
</comment>
<evidence type="ECO:0000256" key="1">
    <source>
        <dbReference type="SAM" id="SignalP"/>
    </source>
</evidence>
<accession>A0AAV9HET6</accession>
<dbReference type="InterPro" id="IPR002925">
    <property type="entry name" value="Dienelactn_hydro"/>
</dbReference>
<evidence type="ECO:0000259" key="2">
    <source>
        <dbReference type="Pfam" id="PF01738"/>
    </source>
</evidence>
<reference evidence="3" key="1">
    <citation type="journal article" date="2023" name="Mol. Phylogenet. Evol.">
        <title>Genome-scale phylogeny and comparative genomics of the fungal order Sordariales.</title>
        <authorList>
            <person name="Hensen N."/>
            <person name="Bonometti L."/>
            <person name="Westerberg I."/>
            <person name="Brannstrom I.O."/>
            <person name="Guillou S."/>
            <person name="Cros-Aarteil S."/>
            <person name="Calhoun S."/>
            <person name="Haridas S."/>
            <person name="Kuo A."/>
            <person name="Mondo S."/>
            <person name="Pangilinan J."/>
            <person name="Riley R."/>
            <person name="LaButti K."/>
            <person name="Andreopoulos B."/>
            <person name="Lipzen A."/>
            <person name="Chen C."/>
            <person name="Yan M."/>
            <person name="Daum C."/>
            <person name="Ng V."/>
            <person name="Clum A."/>
            <person name="Steindorff A."/>
            <person name="Ohm R.A."/>
            <person name="Martin F."/>
            <person name="Silar P."/>
            <person name="Natvig D.O."/>
            <person name="Lalanne C."/>
            <person name="Gautier V."/>
            <person name="Ament-Velasquez S.L."/>
            <person name="Kruys A."/>
            <person name="Hutchinson M.I."/>
            <person name="Powell A.J."/>
            <person name="Barry K."/>
            <person name="Miller A.N."/>
            <person name="Grigoriev I.V."/>
            <person name="Debuchy R."/>
            <person name="Gladieux P."/>
            <person name="Hiltunen Thoren M."/>
            <person name="Johannesson H."/>
        </authorList>
    </citation>
    <scope>NUCLEOTIDE SEQUENCE</scope>
    <source>
        <strain evidence="3">PSN324</strain>
    </source>
</reference>
<keyword evidence="4" id="KW-1185">Reference proteome</keyword>
<dbReference type="InterPro" id="IPR029058">
    <property type="entry name" value="AB_hydrolase_fold"/>
</dbReference>
<sequence>MRTSSLATLIFWAAGSFISRVNAKQCAYGDDPRIIAHDGTPTGSEIVVNGSTLYVSEPWCKKPSVGLLYLTDAFSIQFVNNKLLTDSFARAGYLAVAPDMFNNDPAPFDLATPGFNATEWTLRHSPTAIHPILATAVAYLRSRGINKIATAGYCFGGRYAFRMLAPGMGVDAGFAAHPSLLEDSEIVSITKPISVAAAEIDAMMSPARRSQIEGLLASNTSQPYQVTMYGGTAHGFGTRANISDPEQKFGKEAAFYQAVRWFDAWAAESL</sequence>
<organism evidence="3 4">
    <name type="scientific">Cladorrhinum samala</name>
    <dbReference type="NCBI Taxonomy" id="585594"/>
    <lineage>
        <taxon>Eukaryota</taxon>
        <taxon>Fungi</taxon>
        <taxon>Dikarya</taxon>
        <taxon>Ascomycota</taxon>
        <taxon>Pezizomycotina</taxon>
        <taxon>Sordariomycetes</taxon>
        <taxon>Sordariomycetidae</taxon>
        <taxon>Sordariales</taxon>
        <taxon>Podosporaceae</taxon>
        <taxon>Cladorrhinum</taxon>
    </lineage>
</organism>
<gene>
    <name evidence="3" type="ORF">QBC42DRAFT_349527</name>
</gene>
<dbReference type="SUPFAM" id="SSF53474">
    <property type="entry name" value="alpha/beta-Hydrolases"/>
    <property type="match status" value="1"/>
</dbReference>
<dbReference type="PANTHER" id="PTHR17630:SF44">
    <property type="entry name" value="PROTEIN AIM2"/>
    <property type="match status" value="1"/>
</dbReference>
<keyword evidence="1" id="KW-0732">Signal</keyword>
<evidence type="ECO:0000313" key="3">
    <source>
        <dbReference type="EMBL" id="KAK4458580.1"/>
    </source>
</evidence>
<dbReference type="PANTHER" id="PTHR17630">
    <property type="entry name" value="DIENELACTONE HYDROLASE"/>
    <property type="match status" value="1"/>
</dbReference>